<reference evidence="1 2" key="1">
    <citation type="submission" date="2023-09" db="EMBL/GenBank/DDBJ databases">
        <title>Nesidiocoris tenuis whole genome shotgun sequence.</title>
        <authorList>
            <person name="Shibata T."/>
            <person name="Shimoda M."/>
            <person name="Kobayashi T."/>
            <person name="Uehara T."/>
        </authorList>
    </citation>
    <scope>NUCLEOTIDE SEQUENCE [LARGE SCALE GENOMIC DNA]</scope>
    <source>
        <strain evidence="1 2">Japan</strain>
    </source>
</reference>
<dbReference type="Proteomes" id="UP001307889">
    <property type="component" value="Chromosome 1"/>
</dbReference>
<protein>
    <submittedName>
        <fullName evidence="1">Uncharacterized protein</fullName>
    </submittedName>
</protein>
<organism evidence="1 2">
    <name type="scientific">Nesidiocoris tenuis</name>
    <dbReference type="NCBI Taxonomy" id="355587"/>
    <lineage>
        <taxon>Eukaryota</taxon>
        <taxon>Metazoa</taxon>
        <taxon>Ecdysozoa</taxon>
        <taxon>Arthropoda</taxon>
        <taxon>Hexapoda</taxon>
        <taxon>Insecta</taxon>
        <taxon>Pterygota</taxon>
        <taxon>Neoptera</taxon>
        <taxon>Paraneoptera</taxon>
        <taxon>Hemiptera</taxon>
        <taxon>Heteroptera</taxon>
        <taxon>Panheteroptera</taxon>
        <taxon>Cimicomorpha</taxon>
        <taxon>Miridae</taxon>
        <taxon>Dicyphina</taxon>
        <taxon>Nesidiocoris</taxon>
    </lineage>
</organism>
<evidence type="ECO:0000313" key="2">
    <source>
        <dbReference type="Proteomes" id="UP001307889"/>
    </source>
</evidence>
<dbReference type="EMBL" id="AP028909">
    <property type="protein sequence ID" value="BES87505.1"/>
    <property type="molecule type" value="Genomic_DNA"/>
</dbReference>
<sequence>MTTVNGTFECGGESYVRVRTFPPILNGQQVSVAPVSGLGSVCVVGNGTVALNRSRWESLPVRARGTSVREMRSSISNVRARLASRYDSIPPPTGASAGSVLLYSWTTEGLPFLSVDLYGFC</sequence>
<gene>
    <name evidence="1" type="ORF">NTJ_00311</name>
</gene>
<proteinExistence type="predicted"/>
<accession>A0ABN7A5M2</accession>
<keyword evidence="2" id="KW-1185">Reference proteome</keyword>
<name>A0ABN7A5M2_9HEMI</name>
<evidence type="ECO:0000313" key="1">
    <source>
        <dbReference type="EMBL" id="BES87505.1"/>
    </source>
</evidence>